<protein>
    <submittedName>
        <fullName evidence="1">Uncharacterized protein</fullName>
    </submittedName>
</protein>
<evidence type="ECO:0000313" key="2">
    <source>
        <dbReference type="Proteomes" id="UP000026915"/>
    </source>
</evidence>
<dbReference type="AlphaFoldDB" id="A0A061G7J2"/>
<sequence length="115" mass="12778">MILVEILSRQPYDVPVNCEYIYYIYRSSCFPNCGCPPMWAGSPLSSCVNPLGLNLEQQPKISQSMMDKRADLGISADKALFVSTITWYLAYKGSCIWLVGLRKSKGGEAPFQPCG</sequence>
<keyword evidence="2" id="KW-1185">Reference proteome</keyword>
<dbReference type="EMBL" id="CM001881">
    <property type="protein sequence ID" value="EOY25383.1"/>
    <property type="molecule type" value="Genomic_DNA"/>
</dbReference>
<dbReference type="Gramene" id="EOY25383">
    <property type="protein sequence ID" value="EOY25383"/>
    <property type="gene ID" value="TCM_016709"/>
</dbReference>
<gene>
    <name evidence="1" type="ORF">TCM_016709</name>
</gene>
<proteinExistence type="predicted"/>
<name>A0A061G7J2_THECC</name>
<organism evidence="1 2">
    <name type="scientific">Theobroma cacao</name>
    <name type="common">Cacao</name>
    <name type="synonym">Cocoa</name>
    <dbReference type="NCBI Taxonomy" id="3641"/>
    <lineage>
        <taxon>Eukaryota</taxon>
        <taxon>Viridiplantae</taxon>
        <taxon>Streptophyta</taxon>
        <taxon>Embryophyta</taxon>
        <taxon>Tracheophyta</taxon>
        <taxon>Spermatophyta</taxon>
        <taxon>Magnoliopsida</taxon>
        <taxon>eudicotyledons</taxon>
        <taxon>Gunneridae</taxon>
        <taxon>Pentapetalae</taxon>
        <taxon>rosids</taxon>
        <taxon>malvids</taxon>
        <taxon>Malvales</taxon>
        <taxon>Malvaceae</taxon>
        <taxon>Byttnerioideae</taxon>
        <taxon>Theobroma</taxon>
    </lineage>
</organism>
<reference evidence="1 2" key="1">
    <citation type="journal article" date="2013" name="Genome Biol.">
        <title>The genome sequence of the most widely cultivated cacao type and its use to identify candidate genes regulating pod color.</title>
        <authorList>
            <person name="Motamayor J.C."/>
            <person name="Mockaitis K."/>
            <person name="Schmutz J."/>
            <person name="Haiminen N."/>
            <person name="Iii D.L."/>
            <person name="Cornejo O."/>
            <person name="Findley S.D."/>
            <person name="Zheng P."/>
            <person name="Utro F."/>
            <person name="Royaert S."/>
            <person name="Saski C."/>
            <person name="Jenkins J."/>
            <person name="Podicheti R."/>
            <person name="Zhao M."/>
            <person name="Scheffler B.E."/>
            <person name="Stack J.C."/>
            <person name="Feltus F.A."/>
            <person name="Mustiga G.M."/>
            <person name="Amores F."/>
            <person name="Phillips W."/>
            <person name="Marelli J.P."/>
            <person name="May G.D."/>
            <person name="Shapiro H."/>
            <person name="Ma J."/>
            <person name="Bustamante C.D."/>
            <person name="Schnell R.J."/>
            <person name="Main D."/>
            <person name="Gilbert D."/>
            <person name="Parida L."/>
            <person name="Kuhn D.N."/>
        </authorList>
    </citation>
    <scope>NUCLEOTIDE SEQUENCE [LARGE SCALE GENOMIC DNA]</scope>
    <source>
        <strain evidence="2">cv. Matina 1-6</strain>
    </source>
</reference>
<dbReference type="HOGENOM" id="CLU_2113375_0_0_1"/>
<dbReference type="Proteomes" id="UP000026915">
    <property type="component" value="Chromosome 3"/>
</dbReference>
<evidence type="ECO:0000313" key="1">
    <source>
        <dbReference type="EMBL" id="EOY25383.1"/>
    </source>
</evidence>
<dbReference type="InParanoid" id="A0A061G7J2"/>
<accession>A0A061G7J2</accession>